<feature type="region of interest" description="Disordered" evidence="1">
    <location>
        <begin position="74"/>
        <end position="97"/>
    </location>
</feature>
<gene>
    <name evidence="2" type="ORF">CCMP2556_LOCUS6827</name>
</gene>
<evidence type="ECO:0000256" key="1">
    <source>
        <dbReference type="SAM" id="MobiDB-lite"/>
    </source>
</evidence>
<dbReference type="SMART" id="SM00015">
    <property type="entry name" value="IQ"/>
    <property type="match status" value="3"/>
</dbReference>
<feature type="compositionally biased region" description="Low complexity" evidence="1">
    <location>
        <begin position="403"/>
        <end position="415"/>
    </location>
</feature>
<sequence>MACADLIGTMSMLNRPRKPRAPPTGWQRSMRWRWLRSVQSGRRSGRWGEKGSHLSEDELQELRELDKSYRKQMTEMHDSHDELQGAHRSAHEEARKKSTRNIKVMALGALDALAQTIQHRRKRGADGPAVDSPSVCFLQWAFTQNPEAWCPPPAADLKHAMVLAEQRAQLALAVRQLLSAMRQLPGAAAQLHAAVELQRDDGHRDGGDETNPKQFALGARLMRRALMRILWKQGASFFQRLMVFRSELRAVRAAQADGSPSKRSVGALGVGPSQDRSQANKIAAPKHKARTQPAMLEEHAALKIQSAERGRRARRRVKQVEHSLSPPVATERGSIKDVPPPSHLPDLPPVPQEVQEAAATKIQSTVRGRKGRQMAQQQRRKVFSRRSALKLQAKGPQAPEVRPSVTQAAAVPVAQRPRRSAEAKRLLDAWRWWPNRQASLGHLPPPPEVQQSAAVTIQRATRNHQGRRALQAQGKAARQSEDFDEGEEAGERRDSVFSKE</sequence>
<keyword evidence="3" id="KW-1185">Reference proteome</keyword>
<feature type="region of interest" description="Disordered" evidence="1">
    <location>
        <begin position="385"/>
        <end position="419"/>
    </location>
</feature>
<feature type="region of interest" description="Disordered" evidence="1">
    <location>
        <begin position="255"/>
        <end position="292"/>
    </location>
</feature>
<dbReference type="PROSITE" id="PS50096">
    <property type="entry name" value="IQ"/>
    <property type="match status" value="3"/>
</dbReference>
<feature type="region of interest" description="Disordered" evidence="1">
    <location>
        <begin position="306"/>
        <end position="342"/>
    </location>
</feature>
<accession>A0ABP0ILM2</accession>
<dbReference type="InterPro" id="IPR000048">
    <property type="entry name" value="IQ_motif_EF-hand-BS"/>
</dbReference>
<organism evidence="2 3">
    <name type="scientific">Durusdinium trenchii</name>
    <dbReference type="NCBI Taxonomy" id="1381693"/>
    <lineage>
        <taxon>Eukaryota</taxon>
        <taxon>Sar</taxon>
        <taxon>Alveolata</taxon>
        <taxon>Dinophyceae</taxon>
        <taxon>Suessiales</taxon>
        <taxon>Symbiodiniaceae</taxon>
        <taxon>Durusdinium</taxon>
    </lineage>
</organism>
<feature type="compositionally biased region" description="Basic and acidic residues" evidence="1">
    <location>
        <begin position="74"/>
        <end position="96"/>
    </location>
</feature>
<proteinExistence type="predicted"/>
<dbReference type="EMBL" id="CAXAMN010003002">
    <property type="protein sequence ID" value="CAK9002382.1"/>
    <property type="molecule type" value="Genomic_DNA"/>
</dbReference>
<evidence type="ECO:0000313" key="3">
    <source>
        <dbReference type="Proteomes" id="UP001642484"/>
    </source>
</evidence>
<dbReference type="Proteomes" id="UP001642484">
    <property type="component" value="Unassembled WGS sequence"/>
</dbReference>
<feature type="compositionally biased region" description="Basic and acidic residues" evidence="1">
    <location>
        <begin position="489"/>
        <end position="500"/>
    </location>
</feature>
<reference evidence="2 3" key="1">
    <citation type="submission" date="2024-02" db="EMBL/GenBank/DDBJ databases">
        <authorList>
            <person name="Chen Y."/>
            <person name="Shah S."/>
            <person name="Dougan E. K."/>
            <person name="Thang M."/>
            <person name="Chan C."/>
        </authorList>
    </citation>
    <scope>NUCLEOTIDE SEQUENCE [LARGE SCALE GENOMIC DNA]</scope>
</reference>
<dbReference type="Pfam" id="PF00612">
    <property type="entry name" value="IQ"/>
    <property type="match status" value="2"/>
</dbReference>
<evidence type="ECO:0000313" key="2">
    <source>
        <dbReference type="EMBL" id="CAK9002382.1"/>
    </source>
</evidence>
<comment type="caution">
    <text evidence="2">The sequence shown here is derived from an EMBL/GenBank/DDBJ whole genome shotgun (WGS) entry which is preliminary data.</text>
</comment>
<protein>
    <submittedName>
        <fullName evidence="2">Uncharacterized protein</fullName>
    </submittedName>
</protein>
<feature type="region of interest" description="Disordered" evidence="1">
    <location>
        <begin position="459"/>
        <end position="500"/>
    </location>
</feature>
<name>A0ABP0ILM2_9DINO</name>